<organism evidence="2 3">
    <name type="scientific">Mangrovactinospora gilvigrisea</name>
    <dbReference type="NCBI Taxonomy" id="1428644"/>
    <lineage>
        <taxon>Bacteria</taxon>
        <taxon>Bacillati</taxon>
        <taxon>Actinomycetota</taxon>
        <taxon>Actinomycetes</taxon>
        <taxon>Kitasatosporales</taxon>
        <taxon>Streptomycetaceae</taxon>
        <taxon>Mangrovactinospora</taxon>
    </lineage>
</organism>
<comment type="caution">
    <text evidence="2">The sequence shown here is derived from an EMBL/GenBank/DDBJ whole genome shotgun (WGS) entry which is preliminary data.</text>
</comment>
<evidence type="ECO:0000313" key="2">
    <source>
        <dbReference type="EMBL" id="OIV35290.1"/>
    </source>
</evidence>
<dbReference type="Proteomes" id="UP000243342">
    <property type="component" value="Unassembled WGS sequence"/>
</dbReference>
<reference evidence="2 3" key="1">
    <citation type="submission" date="2016-10" db="EMBL/GenBank/DDBJ databases">
        <title>Genome sequence of Streptomyces gilvigriseus MUSC 26.</title>
        <authorList>
            <person name="Lee L.-H."/>
            <person name="Ser H.-L."/>
        </authorList>
    </citation>
    <scope>NUCLEOTIDE SEQUENCE [LARGE SCALE GENOMIC DNA]</scope>
    <source>
        <strain evidence="2 3">MUSC 26</strain>
    </source>
</reference>
<dbReference type="EMBL" id="MLCF01000167">
    <property type="protein sequence ID" value="OIV35290.1"/>
    <property type="molecule type" value="Genomic_DNA"/>
</dbReference>
<sequence>MYDRRGARRALEWLAAAAEDPERCRHDWELSESGLALLPAGHIWDVLVIPGRLGAATLRVLRLCLPEPGPVLTDGGGHLGFLVPPGTAERWVGSGVRCVGLGGWVVVPHPAREPSGPVRWLEPPDGTGRLGDPELVELALHEAAARLRGTGDEL</sequence>
<proteinExistence type="predicted"/>
<gene>
    <name evidence="2" type="ORF">BIV57_22350</name>
</gene>
<dbReference type="InterPro" id="IPR015330">
    <property type="entry name" value="DNA_primase/pol_bifunc_N"/>
</dbReference>
<dbReference type="OrthoDB" id="3852429at2"/>
<feature type="domain" description="DNA primase/polymerase bifunctional N-terminal" evidence="1">
    <location>
        <begin position="12"/>
        <end position="124"/>
    </location>
</feature>
<evidence type="ECO:0000259" key="1">
    <source>
        <dbReference type="Pfam" id="PF09250"/>
    </source>
</evidence>
<name>A0A1J7C6N2_9ACTN</name>
<dbReference type="Pfam" id="PF09250">
    <property type="entry name" value="Prim-Pol"/>
    <property type="match status" value="1"/>
</dbReference>
<dbReference type="AlphaFoldDB" id="A0A1J7C6N2"/>
<evidence type="ECO:0000313" key="3">
    <source>
        <dbReference type="Proteomes" id="UP000243342"/>
    </source>
</evidence>
<protein>
    <recommendedName>
        <fullName evidence="1">DNA primase/polymerase bifunctional N-terminal domain-containing protein</fullName>
    </recommendedName>
</protein>
<accession>A0A1J7C6N2</accession>
<dbReference type="RefSeq" id="WP_071658756.1">
    <property type="nucleotide sequence ID" value="NZ_MLCF01000167.1"/>
</dbReference>
<keyword evidence="3" id="KW-1185">Reference proteome</keyword>